<evidence type="ECO:0000313" key="2">
    <source>
        <dbReference type="EMBL" id="KAF2262051.1"/>
    </source>
</evidence>
<feature type="compositionally biased region" description="Low complexity" evidence="1">
    <location>
        <begin position="226"/>
        <end position="242"/>
    </location>
</feature>
<feature type="compositionally biased region" description="Basic and acidic residues" evidence="1">
    <location>
        <begin position="191"/>
        <end position="200"/>
    </location>
</feature>
<sequence>MERNQPPRPNNLSLSTNEYQPMPPSQPDLPKMGNHSYDMKIDNNSESNLSFEPATASSLVQLAKGPQTNKSSWAQEELGPQMMLFQSDAQFANPNTGGKSKSNSEAPQSWPTIATIQLAEGSSSESKAMSMIVPDSLSLSPTQPQFQLDNGTQPNIEVGSSTDMGSPVSNGAHVANVTTGSALGSQTHVTQEVHDSEPKTHSQPSNDGRLAIKHGLGEYEGSQELNSGGSSESEPQSQSQNSIPVSRAVAFATNKFQKSKWNISPQELDQTIRGRRPAYSQPTWLQTVHEPFRGRDEARRLQSMLTKVQRELLTERQAKSTIYDEVKHDMSNSLMTLFKEVLQKQIDVDKQKSVLRRKDIELKTKEERLNKLAEFLVEGQKQLVNEFEEHSYRTATELQLQHARDEGELQALEKFRDWNAHLADKSDRLEVIESETNFRAHGWRITEKESLEQELRDKLEEEIEGRISNVLHQNGFEEGKKASMDERAKKERDIGFIEGYKEARRQMDVLTALKNGSLHPNSADLDFLINSDHPGNPFNRGLQAGRQEEQGYNDSVSKTNDVKEVNCHYPNVNGLDSHNRIEALGIVLNSSVVSKRNSTPSDQDIPNLIDW</sequence>
<dbReference type="OrthoDB" id="3794025at2759"/>
<evidence type="ECO:0000313" key="3">
    <source>
        <dbReference type="Proteomes" id="UP000800093"/>
    </source>
</evidence>
<feature type="compositionally biased region" description="Polar residues" evidence="1">
    <location>
        <begin position="10"/>
        <end position="19"/>
    </location>
</feature>
<accession>A0A9P4K4S1</accession>
<organism evidence="2 3">
    <name type="scientific">Lojkania enalia</name>
    <dbReference type="NCBI Taxonomy" id="147567"/>
    <lineage>
        <taxon>Eukaryota</taxon>
        <taxon>Fungi</taxon>
        <taxon>Dikarya</taxon>
        <taxon>Ascomycota</taxon>
        <taxon>Pezizomycotina</taxon>
        <taxon>Dothideomycetes</taxon>
        <taxon>Pleosporomycetidae</taxon>
        <taxon>Pleosporales</taxon>
        <taxon>Pleosporales incertae sedis</taxon>
        <taxon>Lojkania</taxon>
    </lineage>
</organism>
<dbReference type="EMBL" id="ML986645">
    <property type="protein sequence ID" value="KAF2262051.1"/>
    <property type="molecule type" value="Genomic_DNA"/>
</dbReference>
<keyword evidence="3" id="KW-1185">Reference proteome</keyword>
<feature type="region of interest" description="Disordered" evidence="1">
    <location>
        <begin position="88"/>
        <end position="174"/>
    </location>
</feature>
<dbReference type="AlphaFoldDB" id="A0A9P4K4S1"/>
<comment type="caution">
    <text evidence="2">The sequence shown here is derived from an EMBL/GenBank/DDBJ whole genome shotgun (WGS) entry which is preliminary data.</text>
</comment>
<feature type="region of interest" description="Disordered" evidence="1">
    <location>
        <begin position="1"/>
        <end position="52"/>
    </location>
</feature>
<proteinExistence type="predicted"/>
<protein>
    <submittedName>
        <fullName evidence="2">Uncharacterized protein</fullName>
    </submittedName>
</protein>
<feature type="region of interest" description="Disordered" evidence="1">
    <location>
        <begin position="187"/>
        <end position="244"/>
    </location>
</feature>
<feature type="compositionally biased region" description="Polar residues" evidence="1">
    <location>
        <begin position="137"/>
        <end position="169"/>
    </location>
</feature>
<name>A0A9P4K4S1_9PLEO</name>
<feature type="compositionally biased region" description="Polar residues" evidence="1">
    <location>
        <begin position="88"/>
        <end position="127"/>
    </location>
</feature>
<reference evidence="3" key="1">
    <citation type="journal article" date="2020" name="Stud. Mycol.">
        <title>101 Dothideomycetes genomes: A test case for predicting lifestyles and emergence of pathogens.</title>
        <authorList>
            <person name="Haridas S."/>
            <person name="Albert R."/>
            <person name="Binder M."/>
            <person name="Bloem J."/>
            <person name="LaButti K."/>
            <person name="Salamov A."/>
            <person name="Andreopoulos B."/>
            <person name="Baker S."/>
            <person name="Barry K."/>
            <person name="Bills G."/>
            <person name="Bluhm B."/>
            <person name="Cannon C."/>
            <person name="Castanera R."/>
            <person name="Culley D."/>
            <person name="Daum C."/>
            <person name="Ezra D."/>
            <person name="Gonzalez J."/>
            <person name="Henrissat B."/>
            <person name="Kuo A."/>
            <person name="Liang C."/>
            <person name="Lipzen A."/>
            <person name="Lutzoni F."/>
            <person name="Magnuson J."/>
            <person name="Mondo S."/>
            <person name="Nolan M."/>
            <person name="Ohm R."/>
            <person name="Pangilinan J."/>
            <person name="Park H.-J."/>
            <person name="Ramirez L."/>
            <person name="Alfaro M."/>
            <person name="Sun H."/>
            <person name="Tritt A."/>
            <person name="Yoshinaga Y."/>
            <person name="Zwiers L.-H."/>
            <person name="Turgeon B."/>
            <person name="Goodwin S."/>
            <person name="Spatafora J."/>
            <person name="Crous P."/>
            <person name="Grigoriev I."/>
        </authorList>
    </citation>
    <scope>NUCLEOTIDE SEQUENCE [LARGE SCALE GENOMIC DNA]</scope>
    <source>
        <strain evidence="3">CBS 304.66</strain>
    </source>
</reference>
<gene>
    <name evidence="2" type="ORF">CC78DRAFT_606543</name>
</gene>
<evidence type="ECO:0000256" key="1">
    <source>
        <dbReference type="SAM" id="MobiDB-lite"/>
    </source>
</evidence>
<dbReference type="Proteomes" id="UP000800093">
    <property type="component" value="Unassembled WGS sequence"/>
</dbReference>